<dbReference type="InterPro" id="IPR008767">
    <property type="entry name" value="Phage_SPP1_head-tail_adaptor"/>
</dbReference>
<organism evidence="1 2">
    <name type="scientific">Paracoccus mangrovi</name>
    <dbReference type="NCBI Taxonomy" id="1715645"/>
    <lineage>
        <taxon>Bacteria</taxon>
        <taxon>Pseudomonadati</taxon>
        <taxon>Pseudomonadota</taxon>
        <taxon>Alphaproteobacteria</taxon>
        <taxon>Rhodobacterales</taxon>
        <taxon>Paracoccaceae</taxon>
        <taxon>Paracoccus</taxon>
    </lineage>
</organism>
<dbReference type="Gene3D" id="2.40.10.270">
    <property type="entry name" value="Bacteriophage SPP1 head-tail adaptor protein"/>
    <property type="match status" value="1"/>
</dbReference>
<evidence type="ECO:0000313" key="2">
    <source>
        <dbReference type="Proteomes" id="UP001595721"/>
    </source>
</evidence>
<dbReference type="EMBL" id="JBHRXJ010000001">
    <property type="protein sequence ID" value="MFC3526816.1"/>
    <property type="molecule type" value="Genomic_DNA"/>
</dbReference>
<keyword evidence="2" id="KW-1185">Reference proteome</keyword>
<comment type="caution">
    <text evidence="1">The sequence shown here is derived from an EMBL/GenBank/DDBJ whole genome shotgun (WGS) entry which is preliminary data.</text>
</comment>
<dbReference type="InterPro" id="IPR038666">
    <property type="entry name" value="SSP1_head-tail_sf"/>
</dbReference>
<dbReference type="Pfam" id="PF05521">
    <property type="entry name" value="Phage_HCP"/>
    <property type="match status" value="1"/>
</dbReference>
<proteinExistence type="predicted"/>
<accession>A0ABV7R3N6</accession>
<protein>
    <submittedName>
        <fullName evidence="1">Head-tail adaptor protein</fullName>
    </submittedName>
</protein>
<evidence type="ECO:0000313" key="1">
    <source>
        <dbReference type="EMBL" id="MFC3526816.1"/>
    </source>
</evidence>
<name>A0ABV7R3N6_9RHOB</name>
<reference evidence="2" key="1">
    <citation type="journal article" date="2019" name="Int. J. Syst. Evol. Microbiol.">
        <title>The Global Catalogue of Microorganisms (GCM) 10K type strain sequencing project: providing services to taxonomists for standard genome sequencing and annotation.</title>
        <authorList>
            <consortium name="The Broad Institute Genomics Platform"/>
            <consortium name="The Broad Institute Genome Sequencing Center for Infectious Disease"/>
            <person name="Wu L."/>
            <person name="Ma J."/>
        </authorList>
    </citation>
    <scope>NUCLEOTIDE SEQUENCE [LARGE SCALE GENOMIC DNA]</scope>
    <source>
        <strain evidence="2">KCTC 42899</strain>
    </source>
</reference>
<gene>
    <name evidence="1" type="ORF">ACFOMH_01435</name>
</gene>
<sequence length="121" mass="13659">MTAQAQTARRLTVPLVIETPIREADGMGGFRLVWRDIGRIWAEMRSGAGGERFAEVGAQSVVTWRIFVRAAPMGDPRRPRPEQRLRMGEDPQARRFRIEAVAEDDARGRWLVCVAKEEALA</sequence>
<dbReference type="RefSeq" id="WP_374424651.1">
    <property type="nucleotide sequence ID" value="NZ_JBHRXJ010000001.1"/>
</dbReference>
<dbReference type="Proteomes" id="UP001595721">
    <property type="component" value="Unassembled WGS sequence"/>
</dbReference>